<reference evidence="10 15" key="5">
    <citation type="submission" date="2018-07" db="EMBL/GenBank/DDBJ databases">
        <title>Mechanisms of high-level aminoglycoside resistance among Gram-negative pathogens in Brazil.</title>
        <authorList>
            <person name="Ballaben A.S."/>
            <person name="Darini A.L.C."/>
            <person name="Doi Y."/>
        </authorList>
    </citation>
    <scope>NUCLEOTIDE SEQUENCE [LARGE SCALE GENOMIC DNA]</scope>
    <source>
        <strain evidence="10 15">B2-305</strain>
    </source>
</reference>
<evidence type="ECO:0000313" key="11">
    <source>
        <dbReference type="EMBL" id="RPM19339.1"/>
    </source>
</evidence>
<gene>
    <name evidence="6" type="primary">accB_1</name>
    <name evidence="9" type="ORF">CAZ10_18430</name>
    <name evidence="10" type="ORF">DT376_13255</name>
    <name evidence="7" type="ORF">GNQ48_07450</name>
    <name evidence="8" type="ORF">GUL26_18095</name>
    <name evidence="11" type="ORF">IPC1295_09270</name>
    <name evidence="12" type="ORF">L4V69_06100</name>
    <name evidence="6" type="ORF">PAERUG_P19_London_7_VIM_2_05_10_02019</name>
</gene>
<dbReference type="InterPro" id="IPR011053">
    <property type="entry name" value="Single_hybrid_motif"/>
</dbReference>
<reference evidence="12" key="9">
    <citation type="submission" date="2023-06" db="EMBL/GenBank/DDBJ databases">
        <authorList>
            <consortium name="Clinical and Environmental Microbiology Branch: Whole genome sequencing antimicrobial resistance pathogens in the healthcare setting"/>
        </authorList>
    </citation>
    <scope>NUCLEOTIDE SEQUENCE</scope>
    <source>
        <strain evidence="12">2021CK-01020</strain>
    </source>
</reference>
<dbReference type="EMBL" id="NSNE01000004">
    <property type="protein sequence ID" value="RPM19339.1"/>
    <property type="molecule type" value="Genomic_DNA"/>
</dbReference>
<dbReference type="Proteomes" id="UP001297540">
    <property type="component" value="Chromosome"/>
</dbReference>
<keyword evidence="4" id="KW-0443">Lipid metabolism</keyword>
<keyword evidence="4" id="KW-0444">Lipid biosynthesis</keyword>
<dbReference type="EMBL" id="CVVU01000111">
    <property type="protein sequence ID" value="CRO58088.1"/>
    <property type="molecule type" value="Genomic_DNA"/>
</dbReference>
<keyword evidence="4" id="KW-0275">Fatty acid biosynthesis</keyword>
<dbReference type="InterPro" id="IPR001249">
    <property type="entry name" value="AcCoA_biotinCC"/>
</dbReference>
<dbReference type="EMBL" id="QORE01000380">
    <property type="protein sequence ID" value="RCI74392.1"/>
    <property type="molecule type" value="Genomic_DNA"/>
</dbReference>
<dbReference type="Proteomes" id="UP000194857">
    <property type="component" value="Unassembled WGS sequence"/>
</dbReference>
<reference evidence="8" key="8">
    <citation type="submission" date="2020-01" db="EMBL/GenBank/DDBJ databases">
        <title>Bacteria Cultured from War Wounds Associated with the Conflict in Eastern Ukraine.</title>
        <authorList>
            <person name="Snesrud E."/>
            <person name="Galac M.R."/>
            <person name="Mc Gann P."/>
            <person name="Valentine K."/>
            <person name="Viacheslav K."/>
        </authorList>
    </citation>
    <scope>NUCLEOTIDE SEQUENCE</scope>
    <source>
        <strain evidence="8">VNMU148</strain>
    </source>
</reference>
<accession>A0A1S1BXE5</accession>
<dbReference type="NCBIfam" id="NF005457">
    <property type="entry name" value="PRK07051.1"/>
    <property type="match status" value="1"/>
</dbReference>
<dbReference type="PRINTS" id="PR01071">
    <property type="entry name" value="ACOABIOTINCC"/>
</dbReference>
<evidence type="ECO:0000313" key="16">
    <source>
        <dbReference type="Proteomes" id="UP000284767"/>
    </source>
</evidence>
<dbReference type="GO" id="GO:0006633">
    <property type="term" value="P:fatty acid biosynthetic process"/>
    <property type="evidence" value="ECO:0007669"/>
    <property type="project" value="UniProtKB-UniPathway"/>
</dbReference>
<evidence type="ECO:0000313" key="9">
    <source>
        <dbReference type="EMBL" id="OTI60260.1"/>
    </source>
</evidence>
<dbReference type="KEGG" id="paeb:NCGM1900_0505"/>
<dbReference type="InterPro" id="IPR050709">
    <property type="entry name" value="Biotin_Carboxyl_Carrier/Decarb"/>
</dbReference>
<evidence type="ECO:0000313" key="6">
    <source>
        <dbReference type="EMBL" id="CRO58088.1"/>
    </source>
</evidence>
<reference evidence="11 16" key="6">
    <citation type="submission" date="2019-01" db="EMBL/GenBank/DDBJ databases">
        <title>The Pseudomonas aeruginosa pan-genome provides new insights on its population structure, horizontal gene transfer and pathogenicity.</title>
        <authorList>
            <person name="Freschi L."/>
            <person name="Vincent A.T."/>
            <person name="Jeukens J."/>
            <person name="Emond-Rheault J.-G."/>
            <person name="Kukavica-Ibrulj I."/>
            <person name="Dupont M.-J."/>
            <person name="Charette S.J."/>
            <person name="Boyle B."/>
            <person name="Levesque R.C."/>
        </authorList>
    </citation>
    <scope>NUCLEOTIDE SEQUENCE [LARGE SCALE GENOMIC DNA]</scope>
    <source>
        <strain evidence="11 16">PA-W36</strain>
    </source>
</reference>
<evidence type="ECO:0000313" key="14">
    <source>
        <dbReference type="Proteomes" id="UP000194857"/>
    </source>
</evidence>
<keyword evidence="4" id="KW-0276">Fatty acid metabolism</keyword>
<evidence type="ECO:0000256" key="2">
    <source>
        <dbReference type="ARBA" id="ARBA00017562"/>
    </source>
</evidence>
<evidence type="ECO:0000256" key="3">
    <source>
        <dbReference type="ARBA" id="ARBA00023267"/>
    </source>
</evidence>
<dbReference type="CDD" id="cd06850">
    <property type="entry name" value="biotinyl_domain"/>
    <property type="match status" value="1"/>
</dbReference>
<dbReference type="UniPathway" id="UPA00094"/>
<dbReference type="eggNOG" id="COG0511">
    <property type="taxonomic scope" value="Bacteria"/>
</dbReference>
<evidence type="ECO:0000313" key="13">
    <source>
        <dbReference type="Proteomes" id="UP000045039"/>
    </source>
</evidence>
<dbReference type="SUPFAM" id="SSF51230">
    <property type="entry name" value="Single hybrid motif"/>
    <property type="match status" value="1"/>
</dbReference>
<accession>A0A069QHR5</accession>
<dbReference type="PROSITE" id="PS50968">
    <property type="entry name" value="BIOTINYL_LIPOYL"/>
    <property type="match status" value="1"/>
</dbReference>
<dbReference type="PANTHER" id="PTHR45266">
    <property type="entry name" value="OXALOACETATE DECARBOXYLASE ALPHA CHAIN"/>
    <property type="match status" value="1"/>
</dbReference>
<dbReference type="AlphaFoldDB" id="A0A069QHR5"/>
<name>A0A069QHR5_PSEAI</name>
<evidence type="ECO:0000256" key="4">
    <source>
        <dbReference type="RuleBase" id="RU364072"/>
    </source>
</evidence>
<evidence type="ECO:0000313" key="10">
    <source>
        <dbReference type="EMBL" id="RCI74392.1"/>
    </source>
</evidence>
<organism evidence="6 13">
    <name type="scientific">Pseudomonas aeruginosa</name>
    <dbReference type="NCBI Taxonomy" id="287"/>
    <lineage>
        <taxon>Bacteria</taxon>
        <taxon>Pseudomonadati</taxon>
        <taxon>Pseudomonadota</taxon>
        <taxon>Gammaproteobacteria</taxon>
        <taxon>Pseudomonadales</taxon>
        <taxon>Pseudomonadaceae</taxon>
        <taxon>Pseudomonas</taxon>
    </lineage>
</organism>
<sequence>MAEHNVQSPLPGTFYRKASPDAPPYAEVGQAVEAGSVIGLIEVMKQFSEVQAGQAGILQAFHVEDGEAIEPGQVLAVIASAT</sequence>
<dbReference type="InterPro" id="IPR000089">
    <property type="entry name" value="Biotin_lipoyl"/>
</dbReference>
<dbReference type="EMBL" id="WXZT01000012">
    <property type="protein sequence ID" value="MZZ14163.1"/>
    <property type="molecule type" value="Genomic_DNA"/>
</dbReference>
<dbReference type="SMR" id="A0A069QHR5"/>
<reference evidence="6" key="1">
    <citation type="submission" date="2015-06" db="EMBL/GenBank/DDBJ databases">
        <authorList>
            <person name="Radhakrishnan R."/>
            <person name="Underwood A."/>
            <person name="Al-Shahib A."/>
        </authorList>
    </citation>
    <scope>NUCLEOTIDE SEQUENCE</scope>
    <source>
        <strain evidence="6">P19_London_7_VIM_2_05_10</strain>
    </source>
</reference>
<evidence type="ECO:0000313" key="12">
    <source>
        <dbReference type="EMBL" id="WOS78714.1"/>
    </source>
</evidence>
<evidence type="ECO:0000256" key="1">
    <source>
        <dbReference type="ARBA" id="ARBA00003761"/>
    </source>
</evidence>
<dbReference type="Proteomes" id="UP000433532">
    <property type="component" value="Unassembled WGS sequence"/>
</dbReference>
<reference evidence="7 17" key="7">
    <citation type="submission" date="2019-11" db="EMBL/GenBank/DDBJ databases">
        <title>Genomes of ocular Pseudomonas aeruginosa isolates.</title>
        <authorList>
            <person name="Khan M."/>
            <person name="Rice S.A."/>
            <person name="Willcox M.D.P."/>
            <person name="Stapleton F."/>
        </authorList>
    </citation>
    <scope>NUCLEOTIDE SEQUENCE [LARGE SCALE GENOMIC DNA]</scope>
    <source>
        <strain evidence="7 17">PA221</strain>
    </source>
</reference>
<dbReference type="RefSeq" id="WP_003084813.1">
    <property type="nucleotide sequence ID" value="NZ_AP014622.1"/>
</dbReference>
<dbReference type="PANTHER" id="PTHR45266:SF3">
    <property type="entry name" value="OXALOACETATE DECARBOXYLASE ALPHA CHAIN"/>
    <property type="match status" value="1"/>
</dbReference>
<dbReference type="Gene3D" id="2.40.50.100">
    <property type="match status" value="1"/>
</dbReference>
<dbReference type="GO" id="GO:0003989">
    <property type="term" value="F:acetyl-CoA carboxylase activity"/>
    <property type="evidence" value="ECO:0007669"/>
    <property type="project" value="InterPro"/>
</dbReference>
<evidence type="ECO:0000313" key="8">
    <source>
        <dbReference type="EMBL" id="MZZ14163.1"/>
    </source>
</evidence>
<reference evidence="13" key="2">
    <citation type="submission" date="2015-06" db="EMBL/GenBank/DDBJ databases">
        <authorList>
            <person name="Radhakrishnan Rajesh"/>
            <person name="Underwood Anthony"/>
            <person name="Al-Shahib Ali"/>
        </authorList>
    </citation>
    <scope>NUCLEOTIDE SEQUENCE [LARGE SCALE GENOMIC DNA]</scope>
    <source>
        <strain evidence="13">P19_London_7_VIM_2_05_10</strain>
    </source>
</reference>
<reference evidence="11 16" key="4">
    <citation type="submission" date="2017-08" db="EMBL/GenBank/DDBJ databases">
        <authorList>
            <person name="Feschi L."/>
            <person name="Jeukens J."/>
            <person name="Emond-Rheault J.-G."/>
            <person name="Kukavica-Ibrulj I."/>
            <person name="Boyle B."/>
            <person name="Levesque R.C."/>
        </authorList>
    </citation>
    <scope>NUCLEOTIDE SEQUENCE [LARGE SCALE GENOMIC DNA]</scope>
    <source>
        <strain evidence="11 16">PA-W36</strain>
    </source>
</reference>
<protein>
    <recommendedName>
        <fullName evidence="2 4">Biotin carboxyl carrier protein of acetyl-CoA carboxylase</fullName>
    </recommendedName>
</protein>
<keyword evidence="3 4" id="KW-0092">Biotin</keyword>
<dbReference type="OMA" id="SPDADYY"/>
<proteinExistence type="predicted"/>
<evidence type="ECO:0000259" key="5">
    <source>
        <dbReference type="PROSITE" id="PS50968"/>
    </source>
</evidence>
<dbReference type="EMBL" id="NFFZ01000009">
    <property type="protein sequence ID" value="OTI60260.1"/>
    <property type="molecule type" value="Genomic_DNA"/>
</dbReference>
<dbReference type="Proteomes" id="UP000644192">
    <property type="component" value="Unassembled WGS sequence"/>
</dbReference>
<dbReference type="Proteomes" id="UP000253594">
    <property type="component" value="Unassembled WGS sequence"/>
</dbReference>
<dbReference type="GO" id="GO:0009317">
    <property type="term" value="C:acetyl-CoA carboxylase complex"/>
    <property type="evidence" value="ECO:0007669"/>
    <property type="project" value="InterPro"/>
</dbReference>
<evidence type="ECO:0000313" key="17">
    <source>
        <dbReference type="Proteomes" id="UP000433532"/>
    </source>
</evidence>
<feature type="domain" description="Lipoyl-binding" evidence="5">
    <location>
        <begin position="1"/>
        <end position="79"/>
    </location>
</feature>
<dbReference type="EMBL" id="WOAD01000004">
    <property type="protein sequence ID" value="MUI34836.1"/>
    <property type="molecule type" value="Genomic_DNA"/>
</dbReference>
<reference evidence="9 14" key="3">
    <citation type="submission" date="2017-05" db="EMBL/GenBank/DDBJ databases">
        <authorList>
            <person name="Song R."/>
            <person name="Chenine A.L."/>
            <person name="Ruprecht R.M."/>
        </authorList>
    </citation>
    <scope>NUCLEOTIDE SEQUENCE [LARGE SCALE GENOMIC DNA]</scope>
    <source>
        <strain evidence="9 14">S567_C10_BS</strain>
    </source>
</reference>
<comment type="pathway">
    <text evidence="4">Lipid metabolism; fatty acid biosynthesis.</text>
</comment>
<evidence type="ECO:0000313" key="7">
    <source>
        <dbReference type="EMBL" id="MUI34836.1"/>
    </source>
</evidence>
<comment type="function">
    <text evidence="1 4">This protein is a component of the acetyl coenzyme A carboxylase complex; first, biotin carboxylase catalyzes the carboxylation of the carrier protein and then the transcarboxylase transfers the carboxyl group to form malonyl-CoA.</text>
</comment>
<evidence type="ECO:0000313" key="15">
    <source>
        <dbReference type="Proteomes" id="UP000253594"/>
    </source>
</evidence>
<reference evidence="12" key="10">
    <citation type="submission" date="2023-10" db="EMBL/GenBank/DDBJ databases">
        <title>Pathogen: clinical or host-associated sample.</title>
        <authorList>
            <person name="Hergert J."/>
            <person name="Casey R."/>
            <person name="Wagner J."/>
            <person name="Young E.L."/>
            <person name="Oakeson K.F."/>
        </authorList>
    </citation>
    <scope>NUCLEOTIDE SEQUENCE</scope>
    <source>
        <strain evidence="12">2021CK-01020</strain>
    </source>
</reference>
<dbReference type="EMBL" id="CP136986">
    <property type="protein sequence ID" value="WOS78714.1"/>
    <property type="molecule type" value="Genomic_DNA"/>
</dbReference>
<dbReference type="Pfam" id="PF00364">
    <property type="entry name" value="Biotin_lipoyl"/>
    <property type="match status" value="1"/>
</dbReference>
<dbReference type="Proteomes" id="UP000045039">
    <property type="component" value="Unassembled WGS sequence"/>
</dbReference>
<dbReference type="Proteomes" id="UP000284767">
    <property type="component" value="Unassembled WGS sequence"/>
</dbReference>